<dbReference type="GeneID" id="37038773"/>
<dbReference type="InterPro" id="IPR018800">
    <property type="entry name" value="PRCC"/>
</dbReference>
<reference evidence="2 3" key="1">
    <citation type="journal article" date="2018" name="Mol. Biol. Evol.">
        <title>Broad Genomic Sampling Reveals a Smut Pathogenic Ancestry of the Fungal Clade Ustilaginomycotina.</title>
        <authorList>
            <person name="Kijpornyongpan T."/>
            <person name="Mondo S.J."/>
            <person name="Barry K."/>
            <person name="Sandor L."/>
            <person name="Lee J."/>
            <person name="Lipzen A."/>
            <person name="Pangilinan J."/>
            <person name="LaButti K."/>
            <person name="Hainaut M."/>
            <person name="Henrissat B."/>
            <person name="Grigoriev I.V."/>
            <person name="Spatafora J.W."/>
            <person name="Aime M.C."/>
        </authorList>
    </citation>
    <scope>NUCLEOTIDE SEQUENCE [LARGE SCALE GENOMIC DNA]</scope>
    <source>
        <strain evidence="2 3">MCA 4658</strain>
    </source>
</reference>
<organism evidence="2 3">
    <name type="scientific">Ceraceosorus guamensis</name>
    <dbReference type="NCBI Taxonomy" id="1522189"/>
    <lineage>
        <taxon>Eukaryota</taxon>
        <taxon>Fungi</taxon>
        <taxon>Dikarya</taxon>
        <taxon>Basidiomycota</taxon>
        <taxon>Ustilaginomycotina</taxon>
        <taxon>Exobasidiomycetes</taxon>
        <taxon>Ceraceosorales</taxon>
        <taxon>Ceraceosoraceae</taxon>
        <taxon>Ceraceosorus</taxon>
    </lineage>
</organism>
<dbReference type="STRING" id="1522189.A0A316W8W9"/>
<feature type="region of interest" description="Disordered" evidence="1">
    <location>
        <begin position="289"/>
        <end position="312"/>
    </location>
</feature>
<dbReference type="AlphaFoldDB" id="A0A316W8W9"/>
<feature type="region of interest" description="Disordered" evidence="1">
    <location>
        <begin position="403"/>
        <end position="510"/>
    </location>
</feature>
<dbReference type="Pfam" id="PF10253">
    <property type="entry name" value="PRCC"/>
    <property type="match status" value="1"/>
</dbReference>
<feature type="compositionally biased region" description="Basic and acidic residues" evidence="1">
    <location>
        <begin position="455"/>
        <end position="467"/>
    </location>
</feature>
<dbReference type="RefSeq" id="XP_025371643.1">
    <property type="nucleotide sequence ID" value="XM_025516903.1"/>
</dbReference>
<feature type="compositionally biased region" description="Polar residues" evidence="1">
    <location>
        <begin position="79"/>
        <end position="92"/>
    </location>
</feature>
<name>A0A316W8W9_9BASI</name>
<protein>
    <recommendedName>
        <fullName evidence="4">Proline-rich protein PRCC</fullName>
    </recommendedName>
</protein>
<gene>
    <name evidence="2" type="ORF">IE81DRAFT_364991</name>
</gene>
<feature type="compositionally biased region" description="Low complexity" evidence="1">
    <location>
        <begin position="154"/>
        <end position="171"/>
    </location>
</feature>
<evidence type="ECO:0008006" key="4">
    <source>
        <dbReference type="Google" id="ProtNLM"/>
    </source>
</evidence>
<keyword evidence="3" id="KW-1185">Reference proteome</keyword>
<dbReference type="Proteomes" id="UP000245783">
    <property type="component" value="Unassembled WGS sequence"/>
</dbReference>
<sequence length="510" mass="52381">MPLVSGYDSDSGSDEQGGPSHVTGPSKQTSAAGTASHIAPSSSNVSKGLASLLPAPTTTSSSKHCLVQTPAPPKKRQINIASLSSLRASNVENEGEETIAVGAASTKRPRLEDGAEKSSEGKKTHSLLGMLPAVKGPPPPKTDQAVTASNGQLGAISGSGSSAVGVDEGGSPETREPADDDALEAQEEEEKEDLAASSSAQSSGSHPSKGNDAFRAMLGLPPSAKPAPNSSQVLKVPSASMSIPRLASATPRIASSSVNVGARHADAQERSPAQKKDALALGGFFGLDAPEDAEPATHATTNGASPGGFKSKFSVQAAPTLNSGEAEAYPGWTQDPDGTWVPITPAAHAQYASWLSSQSSEAAVAGNSSAGRRSLGTAEANAELARAGLKADQLYTIDAGRSASEAYEAPSNASNRQAPAATARSDARYAAVAAAMKQAQANGGVVEGEEEDGDRDGKKKDKKDKAGFRARQKGQLSALFAHADEERERLEEKWAAHRSNKRKANERYGF</sequence>
<feature type="region of interest" description="Disordered" evidence="1">
    <location>
        <begin position="1"/>
        <end position="238"/>
    </location>
</feature>
<feature type="compositionally biased region" description="Low complexity" evidence="1">
    <location>
        <begin position="49"/>
        <end position="62"/>
    </location>
</feature>
<dbReference type="InParanoid" id="A0A316W8W9"/>
<feature type="compositionally biased region" description="Basic and acidic residues" evidence="1">
    <location>
        <begin position="482"/>
        <end position="495"/>
    </location>
</feature>
<dbReference type="OrthoDB" id="2555634at2759"/>
<accession>A0A316W8W9</accession>
<feature type="compositionally biased region" description="Acidic residues" evidence="1">
    <location>
        <begin position="178"/>
        <end position="192"/>
    </location>
</feature>
<feature type="compositionally biased region" description="Low complexity" evidence="1">
    <location>
        <begin position="195"/>
        <end position="208"/>
    </location>
</feature>
<feature type="compositionally biased region" description="Basic and acidic residues" evidence="1">
    <location>
        <begin position="109"/>
        <end position="123"/>
    </location>
</feature>
<evidence type="ECO:0000313" key="3">
    <source>
        <dbReference type="Proteomes" id="UP000245783"/>
    </source>
</evidence>
<feature type="compositionally biased region" description="Low complexity" evidence="1">
    <location>
        <begin position="416"/>
        <end position="444"/>
    </location>
</feature>
<feature type="compositionally biased region" description="Polar residues" evidence="1">
    <location>
        <begin position="23"/>
        <end position="46"/>
    </location>
</feature>
<evidence type="ECO:0000313" key="2">
    <source>
        <dbReference type="EMBL" id="PWN44483.1"/>
    </source>
</evidence>
<evidence type="ECO:0000256" key="1">
    <source>
        <dbReference type="SAM" id="MobiDB-lite"/>
    </source>
</evidence>
<proteinExistence type="predicted"/>
<dbReference type="EMBL" id="KZ819361">
    <property type="protein sequence ID" value="PWN44483.1"/>
    <property type="molecule type" value="Genomic_DNA"/>
</dbReference>